<dbReference type="InterPro" id="IPR006225">
    <property type="entry name" value="PsdUridine_synth_RluC/D"/>
</dbReference>
<gene>
    <name evidence="4" type="ORF">GCM10010841_02260</name>
</gene>
<reference evidence="5" key="1">
    <citation type="journal article" date="2019" name="Int. J. Syst. Evol. Microbiol.">
        <title>The Global Catalogue of Microorganisms (GCM) 10K type strain sequencing project: providing services to taxonomists for standard genome sequencing and annotation.</title>
        <authorList>
            <consortium name="The Broad Institute Genomics Platform"/>
            <consortium name="The Broad Institute Genome Sequencing Center for Infectious Disease"/>
            <person name="Wu L."/>
            <person name="Ma J."/>
        </authorList>
    </citation>
    <scope>NUCLEOTIDE SEQUENCE [LARGE SCALE GENOMIC DNA]</scope>
    <source>
        <strain evidence="5">JCM 15443</strain>
    </source>
</reference>
<dbReference type="SUPFAM" id="SSF55120">
    <property type="entry name" value="Pseudouridine synthase"/>
    <property type="match status" value="1"/>
</dbReference>
<organism evidence="4 5">
    <name type="scientific">Deinococcus aerophilus</name>
    <dbReference type="NCBI Taxonomy" id="522488"/>
    <lineage>
        <taxon>Bacteria</taxon>
        <taxon>Thermotogati</taxon>
        <taxon>Deinococcota</taxon>
        <taxon>Deinococci</taxon>
        <taxon>Deinococcales</taxon>
        <taxon>Deinococcaceae</taxon>
        <taxon>Deinococcus</taxon>
    </lineage>
</organism>
<dbReference type="InterPro" id="IPR050188">
    <property type="entry name" value="RluA_PseudoU_synthase"/>
</dbReference>
<dbReference type="InterPro" id="IPR020103">
    <property type="entry name" value="PsdUridine_synth_cat_dom_sf"/>
</dbReference>
<evidence type="ECO:0000256" key="2">
    <source>
        <dbReference type="RuleBase" id="RU362028"/>
    </source>
</evidence>
<dbReference type="EC" id="5.4.99.-" evidence="2"/>
<dbReference type="NCBIfam" id="TIGR00005">
    <property type="entry name" value="rluA_subfam"/>
    <property type="match status" value="1"/>
</dbReference>
<dbReference type="CDD" id="cd02869">
    <property type="entry name" value="PseudoU_synth_RluA_like"/>
    <property type="match status" value="1"/>
</dbReference>
<evidence type="ECO:0000313" key="4">
    <source>
        <dbReference type="EMBL" id="GGL97405.1"/>
    </source>
</evidence>
<dbReference type="InterPro" id="IPR006224">
    <property type="entry name" value="PsdUridine_synth_RluA-like_CS"/>
</dbReference>
<evidence type="ECO:0000256" key="1">
    <source>
        <dbReference type="ARBA" id="ARBA00010876"/>
    </source>
</evidence>
<dbReference type="PROSITE" id="PS01129">
    <property type="entry name" value="PSI_RLU"/>
    <property type="match status" value="1"/>
</dbReference>
<comment type="similarity">
    <text evidence="1 2">Belongs to the pseudouridine synthase RluA family.</text>
</comment>
<keyword evidence="2" id="KW-0413">Isomerase</keyword>
<dbReference type="Proteomes" id="UP000661918">
    <property type="component" value="Unassembled WGS sequence"/>
</dbReference>
<proteinExistence type="inferred from homology"/>
<keyword evidence="5" id="KW-1185">Reference proteome</keyword>
<evidence type="ECO:0000313" key="5">
    <source>
        <dbReference type="Proteomes" id="UP000661918"/>
    </source>
</evidence>
<name>A0ABQ2GIT5_9DEIO</name>
<dbReference type="InterPro" id="IPR006145">
    <property type="entry name" value="PsdUridine_synth_RsuA/RluA"/>
</dbReference>
<comment type="catalytic activity">
    <reaction evidence="2">
        <text>a uridine in RNA = a pseudouridine in RNA</text>
        <dbReference type="Rhea" id="RHEA:48348"/>
        <dbReference type="Rhea" id="RHEA-COMP:12068"/>
        <dbReference type="Rhea" id="RHEA-COMP:12069"/>
        <dbReference type="ChEBI" id="CHEBI:65314"/>
        <dbReference type="ChEBI" id="CHEBI:65315"/>
    </reaction>
</comment>
<dbReference type="RefSeq" id="WP_188900443.1">
    <property type="nucleotide sequence ID" value="NZ_BMOM01000001.1"/>
</dbReference>
<protein>
    <recommendedName>
        <fullName evidence="2">Pseudouridine synthase</fullName>
        <ecNumber evidence="2">5.4.99.-</ecNumber>
    </recommendedName>
</protein>
<dbReference type="PANTHER" id="PTHR21600">
    <property type="entry name" value="MITOCHONDRIAL RNA PSEUDOURIDINE SYNTHASE"/>
    <property type="match status" value="1"/>
</dbReference>
<dbReference type="Pfam" id="PF00849">
    <property type="entry name" value="PseudoU_synth_2"/>
    <property type="match status" value="1"/>
</dbReference>
<dbReference type="Gene3D" id="3.30.2350.10">
    <property type="entry name" value="Pseudouridine synthase"/>
    <property type="match status" value="1"/>
</dbReference>
<comment type="caution">
    <text evidence="4">The sequence shown here is derived from an EMBL/GenBank/DDBJ whole genome shotgun (WGS) entry which is preliminary data.</text>
</comment>
<comment type="function">
    <text evidence="2">Responsible for synthesis of pseudouridine from uracil.</text>
</comment>
<evidence type="ECO:0000259" key="3">
    <source>
        <dbReference type="Pfam" id="PF00849"/>
    </source>
</evidence>
<accession>A0ABQ2GIT5</accession>
<dbReference type="EMBL" id="BMOM01000001">
    <property type="protein sequence ID" value="GGL97405.1"/>
    <property type="molecule type" value="Genomic_DNA"/>
</dbReference>
<sequence>MTLNDGYAYQEQIGAGGAGQRLLTYLTQRYAHSTPDQWAQRLVAGEVTLDGQTATGTERLRAGQRLIWHRPPWPEEAVPLEFTVLYEDPHLLAVAKPSGLPTVPAGGFLNHTLLTVVRRRWSGASPLHRLGRATSGVVLFSLTAGAGAALARDWRGGRVHKVYRALACGVADPDTHDITTPIGPVAHPRLGTVHAASPQGKPSRSHARVLERREDRTLFEVEIETGRPHQIRIHLASIGHPLVGDPLYGVGGLPLTDLPGLPGDGGYLLHAHRLTFVHPGTQREMLVEATPPGELRRTERGPPER</sequence>
<dbReference type="PANTHER" id="PTHR21600:SF88">
    <property type="entry name" value="RNA PSEUDOURIDINE SYNTHASE 5"/>
    <property type="match status" value="1"/>
</dbReference>
<feature type="domain" description="Pseudouridine synthase RsuA/RluA-like" evidence="3">
    <location>
        <begin position="90"/>
        <end position="237"/>
    </location>
</feature>